<accession>A0ABS9LD25</accession>
<evidence type="ECO:0000313" key="2">
    <source>
        <dbReference type="EMBL" id="MCG2624587.1"/>
    </source>
</evidence>
<reference evidence="2" key="1">
    <citation type="submission" date="2022-01" db="EMBL/GenBank/DDBJ databases">
        <authorList>
            <person name="Jo J.-H."/>
            <person name="Im W.-T."/>
        </authorList>
    </citation>
    <scope>NUCLEOTIDE SEQUENCE</scope>
    <source>
        <strain evidence="2">I2-34</strain>
    </source>
</reference>
<keyword evidence="1" id="KW-0812">Transmembrane</keyword>
<gene>
    <name evidence="2" type="ORF">LVY72_22100</name>
</gene>
<protein>
    <recommendedName>
        <fullName evidence="4">Alkaline shock response membrane anchor protein AmaP</fullName>
    </recommendedName>
</protein>
<name>A0ABS9LD25_9MICC</name>
<keyword evidence="1" id="KW-1133">Transmembrane helix</keyword>
<organism evidence="2 3">
    <name type="scientific">Arthrobacter hankyongi</name>
    <dbReference type="NCBI Taxonomy" id="2904801"/>
    <lineage>
        <taxon>Bacteria</taxon>
        <taxon>Bacillati</taxon>
        <taxon>Actinomycetota</taxon>
        <taxon>Actinomycetes</taxon>
        <taxon>Micrococcales</taxon>
        <taxon>Micrococcaceae</taxon>
        <taxon>Arthrobacter</taxon>
    </lineage>
</organism>
<feature type="transmembrane region" description="Helical" evidence="1">
    <location>
        <begin position="29"/>
        <end position="50"/>
    </location>
</feature>
<evidence type="ECO:0008006" key="4">
    <source>
        <dbReference type="Google" id="ProtNLM"/>
    </source>
</evidence>
<evidence type="ECO:0000313" key="3">
    <source>
        <dbReference type="Proteomes" id="UP001165368"/>
    </source>
</evidence>
<comment type="caution">
    <text evidence="2">The sequence shown here is derived from an EMBL/GenBank/DDBJ whole genome shotgun (WGS) entry which is preliminary data.</text>
</comment>
<proteinExistence type="predicted"/>
<evidence type="ECO:0000256" key="1">
    <source>
        <dbReference type="SAM" id="Phobius"/>
    </source>
</evidence>
<dbReference type="EMBL" id="JAKLTQ010000027">
    <property type="protein sequence ID" value="MCG2624587.1"/>
    <property type="molecule type" value="Genomic_DNA"/>
</dbReference>
<sequence length="200" mass="21480">MTQLRDDTARDSLRAGLVRREMHSSRAPASLILAFLLAALCLYVLLEVLLEAIGQPPWLLDPRGFAAWLNQLPDNASPLVLGASGTLILLAGLVFFLQGVLPGRLHRHLLPSRRGIVVVDDEVIAAALARRARLAANVTREQVLVTVTRSTVEVQLRPTSGRPVSEVAIQAAVEDELARTGIEPVPLVTVRVSASGVVGQ</sequence>
<dbReference type="Proteomes" id="UP001165368">
    <property type="component" value="Unassembled WGS sequence"/>
</dbReference>
<keyword evidence="1" id="KW-0472">Membrane</keyword>
<dbReference type="RefSeq" id="WP_237826704.1">
    <property type="nucleotide sequence ID" value="NZ_JAKLTQ010000027.1"/>
</dbReference>
<keyword evidence="3" id="KW-1185">Reference proteome</keyword>
<feature type="transmembrane region" description="Helical" evidence="1">
    <location>
        <begin position="79"/>
        <end position="101"/>
    </location>
</feature>